<evidence type="ECO:0000259" key="10">
    <source>
        <dbReference type="Pfam" id="PF13976"/>
    </source>
</evidence>
<dbReference type="InterPro" id="IPR036397">
    <property type="entry name" value="RNaseH_sf"/>
</dbReference>
<dbReference type="GO" id="GO:0003964">
    <property type="term" value="F:RNA-directed DNA polymerase activity"/>
    <property type="evidence" value="ECO:0007669"/>
    <property type="project" value="UniProtKB-KW"/>
</dbReference>
<keyword evidence="3" id="KW-0255">Endonuclease</keyword>
<evidence type="ECO:0000256" key="2">
    <source>
        <dbReference type="ARBA" id="ARBA00022723"/>
    </source>
</evidence>
<sequence length="266" mass="30615">MMRSSPICLLSKASKNKSWLWHHRLNHLNFGTINDLAQKDLVHGLPRLKFEKDHLCSTCQLGKSKKYTHKPKIVNTIMEVLHTPHMDLCGPMRVQSINGKKYILVIVDDYSRFTWVKFLRTNEETLENGVVERRNRTLVEAARTMLIFLRLQRFYGQKPLLLVVTPKTDPLYILFTSKLHMSWFMRRSQIYPFCVCLVPYAIRQMTMKILANYRLKQTLDSSLVTFDELTGQTAPDHISSGPIPNLLTLGPISLGLVSSSAIAIPY</sequence>
<evidence type="ECO:0000256" key="8">
    <source>
        <dbReference type="ARBA" id="ARBA00022932"/>
    </source>
</evidence>
<keyword evidence="1" id="KW-0540">Nuclease</keyword>
<evidence type="ECO:0000256" key="4">
    <source>
        <dbReference type="ARBA" id="ARBA00022801"/>
    </source>
</evidence>
<keyword evidence="4" id="KW-0378">Hydrolase</keyword>
<dbReference type="GO" id="GO:0003676">
    <property type="term" value="F:nucleic acid binding"/>
    <property type="evidence" value="ECO:0007669"/>
    <property type="project" value="InterPro"/>
</dbReference>
<feature type="non-terminal residue" evidence="11">
    <location>
        <position position="266"/>
    </location>
</feature>
<keyword evidence="7" id="KW-0695">RNA-directed DNA polymerase</keyword>
<dbReference type="InterPro" id="IPR025724">
    <property type="entry name" value="GAG-pre-integrase_dom"/>
</dbReference>
<evidence type="ECO:0000313" key="11">
    <source>
        <dbReference type="EMBL" id="GFA99200.1"/>
    </source>
</evidence>
<accession>A0A699KPI8</accession>
<evidence type="ECO:0000256" key="6">
    <source>
        <dbReference type="ARBA" id="ARBA00022908"/>
    </source>
</evidence>
<keyword evidence="8" id="KW-0239">DNA-directed DNA polymerase</keyword>
<evidence type="ECO:0000256" key="7">
    <source>
        <dbReference type="ARBA" id="ARBA00022918"/>
    </source>
</evidence>
<dbReference type="SUPFAM" id="SSF53098">
    <property type="entry name" value="Ribonuclease H-like"/>
    <property type="match status" value="1"/>
</dbReference>
<dbReference type="PANTHER" id="PTHR42648">
    <property type="entry name" value="TRANSPOSASE, PUTATIVE-RELATED"/>
    <property type="match status" value="1"/>
</dbReference>
<dbReference type="InterPro" id="IPR039537">
    <property type="entry name" value="Retrotran_Ty1/copia-like"/>
</dbReference>
<reference evidence="11" key="1">
    <citation type="journal article" date="2019" name="Sci. Rep.">
        <title>Draft genome of Tanacetum cinerariifolium, the natural source of mosquito coil.</title>
        <authorList>
            <person name="Yamashiro T."/>
            <person name="Shiraishi A."/>
            <person name="Satake H."/>
            <person name="Nakayama K."/>
        </authorList>
    </citation>
    <scope>NUCLEOTIDE SEQUENCE</scope>
</reference>
<evidence type="ECO:0000256" key="1">
    <source>
        <dbReference type="ARBA" id="ARBA00022722"/>
    </source>
</evidence>
<keyword evidence="8" id="KW-0808">Transferase</keyword>
<dbReference type="GO" id="GO:0004519">
    <property type="term" value="F:endonuclease activity"/>
    <property type="evidence" value="ECO:0007669"/>
    <property type="project" value="UniProtKB-KW"/>
</dbReference>
<proteinExistence type="predicted"/>
<dbReference type="Gene3D" id="3.30.420.10">
    <property type="entry name" value="Ribonuclease H-like superfamily/Ribonuclease H"/>
    <property type="match status" value="1"/>
</dbReference>
<organism evidence="11">
    <name type="scientific">Tanacetum cinerariifolium</name>
    <name type="common">Dalmatian daisy</name>
    <name type="synonym">Chrysanthemum cinerariifolium</name>
    <dbReference type="NCBI Taxonomy" id="118510"/>
    <lineage>
        <taxon>Eukaryota</taxon>
        <taxon>Viridiplantae</taxon>
        <taxon>Streptophyta</taxon>
        <taxon>Embryophyta</taxon>
        <taxon>Tracheophyta</taxon>
        <taxon>Spermatophyta</taxon>
        <taxon>Magnoliopsida</taxon>
        <taxon>eudicotyledons</taxon>
        <taxon>Gunneridae</taxon>
        <taxon>Pentapetalae</taxon>
        <taxon>asterids</taxon>
        <taxon>campanulids</taxon>
        <taxon>Asterales</taxon>
        <taxon>Asteraceae</taxon>
        <taxon>Asteroideae</taxon>
        <taxon>Anthemideae</taxon>
        <taxon>Anthemidinae</taxon>
        <taxon>Tanacetum</taxon>
    </lineage>
</organism>
<dbReference type="AlphaFoldDB" id="A0A699KPI8"/>
<dbReference type="GO" id="GO:0016787">
    <property type="term" value="F:hydrolase activity"/>
    <property type="evidence" value="ECO:0007669"/>
    <property type="project" value="UniProtKB-KW"/>
</dbReference>
<dbReference type="EMBL" id="BKCJ010529025">
    <property type="protein sequence ID" value="GFA99200.1"/>
    <property type="molecule type" value="Genomic_DNA"/>
</dbReference>
<dbReference type="GO" id="GO:0015074">
    <property type="term" value="P:DNA integration"/>
    <property type="evidence" value="ECO:0007669"/>
    <property type="project" value="UniProtKB-KW"/>
</dbReference>
<comment type="caution">
    <text evidence="11">The sequence shown here is derived from an EMBL/GenBank/DDBJ whole genome shotgun (WGS) entry which is preliminary data.</text>
</comment>
<feature type="domain" description="GAG-pre-integrase" evidence="10">
    <location>
        <begin position="6"/>
        <end position="64"/>
    </location>
</feature>
<dbReference type="InterPro" id="IPR012337">
    <property type="entry name" value="RNaseH-like_sf"/>
</dbReference>
<keyword evidence="2" id="KW-0479">Metal-binding</keyword>
<dbReference type="GO" id="GO:0006310">
    <property type="term" value="P:DNA recombination"/>
    <property type="evidence" value="ECO:0007669"/>
    <property type="project" value="UniProtKB-KW"/>
</dbReference>
<dbReference type="Pfam" id="PF13976">
    <property type="entry name" value="gag_pre-integrs"/>
    <property type="match status" value="1"/>
</dbReference>
<gene>
    <name evidence="11" type="ORF">Tci_671172</name>
</gene>
<keyword evidence="9" id="KW-0233">DNA recombination</keyword>
<keyword evidence="5" id="KW-0460">Magnesium</keyword>
<protein>
    <submittedName>
        <fullName evidence="11">Ribonuclease H-like domain-containing protein</fullName>
    </submittedName>
</protein>
<dbReference type="GO" id="GO:0046872">
    <property type="term" value="F:metal ion binding"/>
    <property type="evidence" value="ECO:0007669"/>
    <property type="project" value="UniProtKB-KW"/>
</dbReference>
<dbReference type="PANTHER" id="PTHR42648:SF11">
    <property type="entry name" value="TRANSPOSON TY4-P GAG-POL POLYPROTEIN"/>
    <property type="match status" value="1"/>
</dbReference>
<keyword evidence="8" id="KW-0548">Nucleotidyltransferase</keyword>
<evidence type="ECO:0000256" key="9">
    <source>
        <dbReference type="ARBA" id="ARBA00023172"/>
    </source>
</evidence>
<evidence type="ECO:0000256" key="5">
    <source>
        <dbReference type="ARBA" id="ARBA00022842"/>
    </source>
</evidence>
<keyword evidence="6" id="KW-0229">DNA integration</keyword>
<evidence type="ECO:0000256" key="3">
    <source>
        <dbReference type="ARBA" id="ARBA00022759"/>
    </source>
</evidence>
<name>A0A699KPI8_TANCI</name>
<dbReference type="GO" id="GO:0003887">
    <property type="term" value="F:DNA-directed DNA polymerase activity"/>
    <property type="evidence" value="ECO:0007669"/>
    <property type="project" value="UniProtKB-KW"/>
</dbReference>